<protein>
    <submittedName>
        <fullName evidence="1">Uncharacterized protein</fullName>
    </submittedName>
</protein>
<comment type="caution">
    <text evidence="1">The sequence shown here is derived from an EMBL/GenBank/DDBJ whole genome shotgun (WGS) entry which is preliminary data.</text>
</comment>
<dbReference type="EMBL" id="JRKS01000001">
    <property type="protein sequence ID" value="KGJ09727.1"/>
    <property type="molecule type" value="Genomic_DNA"/>
</dbReference>
<sequence>MKSDTGLLSDIDLIEQCESEFESFFASSLLIDAKDGGCAFSGGLPRLEKTFQPKQWAAFRVCYNQTEFGKLSAAEAGLKIIEESTCARRLIERFDQGKLWHESFEESAVC</sequence>
<evidence type="ECO:0000313" key="2">
    <source>
        <dbReference type="Proteomes" id="UP000029917"/>
    </source>
</evidence>
<keyword evidence="2" id="KW-1185">Reference proteome</keyword>
<reference evidence="1 2" key="1">
    <citation type="submission" date="2014-09" db="EMBL/GenBank/DDBJ databases">
        <authorList>
            <person name="McGinnis J.M."/>
            <person name="Wolfgang W.J."/>
        </authorList>
    </citation>
    <scope>NUCLEOTIDE SEQUENCE [LARGE SCALE GENOMIC DNA]</scope>
    <source>
        <strain evidence="1 2">HAMBI 3106</strain>
    </source>
</reference>
<evidence type="ECO:0000313" key="1">
    <source>
        <dbReference type="EMBL" id="KGJ09727.1"/>
    </source>
</evidence>
<reference evidence="1 2" key="2">
    <citation type="submission" date="2014-10" db="EMBL/GenBank/DDBJ databases">
        <title>Paracoccus sanguinis sp. nov., isolated from clinical specimens of New York State patients.</title>
        <authorList>
            <person name="Mingle L.A."/>
            <person name="Cole J.A."/>
            <person name="Lapierre P."/>
            <person name="Musser K.A."/>
        </authorList>
    </citation>
    <scope>NUCLEOTIDE SEQUENCE [LARGE SCALE GENOMIC DNA]</scope>
    <source>
        <strain evidence="1 2">HAMBI 3106</strain>
    </source>
</reference>
<dbReference type="Proteomes" id="UP000029917">
    <property type="component" value="Unassembled WGS sequence"/>
</dbReference>
<organism evidence="1 2">
    <name type="scientific">Paracoccus sphaerophysae</name>
    <dbReference type="NCBI Taxonomy" id="690417"/>
    <lineage>
        <taxon>Bacteria</taxon>
        <taxon>Pseudomonadati</taxon>
        <taxon>Pseudomonadota</taxon>
        <taxon>Alphaproteobacteria</taxon>
        <taxon>Rhodobacterales</taxon>
        <taxon>Paracoccaceae</taxon>
        <taxon>Paracoccus</taxon>
    </lineage>
</organism>
<gene>
    <name evidence="1" type="ORF">IC63_00865</name>
</gene>
<accession>A0A099FI43</accession>
<dbReference type="AlphaFoldDB" id="A0A099FI43"/>
<proteinExistence type="predicted"/>
<name>A0A099FI43_9RHOB</name>